<dbReference type="AlphaFoldDB" id="A0A5P8E5B5"/>
<protein>
    <submittedName>
        <fullName evidence="1">Uncharacterized protein</fullName>
    </submittedName>
</protein>
<accession>A0A5P8E5B5</accession>
<evidence type="ECO:0000313" key="2">
    <source>
        <dbReference type="Proteomes" id="UP000249375"/>
    </source>
</evidence>
<evidence type="ECO:0000313" key="1">
    <source>
        <dbReference type="EMBL" id="QFQ12117.1"/>
    </source>
</evidence>
<dbReference type="Proteomes" id="UP000249375">
    <property type="component" value="Chromosome"/>
</dbReference>
<dbReference type="KEGG" id="alq:C7Y71_003265"/>
<proteinExistence type="predicted"/>
<keyword evidence="2" id="KW-1185">Reference proteome</keyword>
<dbReference type="EMBL" id="CP033459">
    <property type="protein sequence ID" value="QFQ12117.1"/>
    <property type="molecule type" value="Genomic_DNA"/>
</dbReference>
<reference evidence="1 2" key="1">
    <citation type="submission" date="2018-11" db="EMBL/GenBank/DDBJ databases">
        <authorList>
            <person name="Na S.W."/>
            <person name="Baik M."/>
        </authorList>
    </citation>
    <scope>NUCLEOTIDE SEQUENCE [LARGE SCALE GENOMIC DNA]</scope>
    <source>
        <strain evidence="1 2">E39</strain>
    </source>
</reference>
<organism evidence="1 2">
    <name type="scientific">Pseudoprevotella muciniphila</name>
    <dbReference type="NCBI Taxonomy" id="2133944"/>
    <lineage>
        <taxon>Bacteria</taxon>
        <taxon>Pseudomonadati</taxon>
        <taxon>Bacteroidota</taxon>
        <taxon>Bacteroidia</taxon>
        <taxon>Bacteroidales</taxon>
        <taxon>Prevotellaceae</taxon>
        <taxon>Pseudoprevotella</taxon>
    </lineage>
</organism>
<name>A0A5P8E5B5_9BACT</name>
<gene>
    <name evidence="1" type="ORF">C7Y71_003265</name>
</gene>
<sequence length="165" mass="18997">MSIIVCAVALTACDNAHLLPPPPPPGLNLKEFNPDKMEQLNKDFIVKEARLTPEEQEVILPILFQVKSEKRQLRHDMRGMTRRVEREPDISDKDCEKILEQIKQCRDGIAKLNRQLYDELQSKGISARKILMVIAADNKFKKATFKKMALSDEKNEQDNPEKKDN</sequence>